<evidence type="ECO:0000313" key="1">
    <source>
        <dbReference type="EMBL" id="MDT2983475.1"/>
    </source>
</evidence>
<proteinExistence type="predicted"/>
<evidence type="ECO:0000313" key="2">
    <source>
        <dbReference type="Proteomes" id="UP001253851"/>
    </source>
</evidence>
<dbReference type="Proteomes" id="UP001253851">
    <property type="component" value="Unassembled WGS sequence"/>
</dbReference>
<reference evidence="1 2" key="1">
    <citation type="submission" date="2023-03" db="EMBL/GenBank/DDBJ databases">
        <authorList>
            <person name="Shen W."/>
            <person name="Cai J."/>
        </authorList>
    </citation>
    <scope>NUCLEOTIDE SEQUENCE [LARGE SCALE GENOMIC DNA]</scope>
    <source>
        <strain evidence="1 2">B516</strain>
    </source>
</reference>
<sequence length="51" mass="5639">MIRKAILAMAPLFNKKTAPRCQAPNVKRSMAQRGGGFCALVMEAVIRAFHH</sequence>
<name>A0ABD5FMI8_ENTCA</name>
<dbReference type="EMBL" id="JARQDZ010000006">
    <property type="protein sequence ID" value="MDT2983475.1"/>
    <property type="molecule type" value="Genomic_DNA"/>
</dbReference>
<gene>
    <name evidence="1" type="ORF">P7I34_12415</name>
</gene>
<organism evidence="1 2">
    <name type="scientific">Enterococcus casseliflavus</name>
    <name type="common">Enterococcus flavescens</name>
    <dbReference type="NCBI Taxonomy" id="37734"/>
    <lineage>
        <taxon>Bacteria</taxon>
        <taxon>Bacillati</taxon>
        <taxon>Bacillota</taxon>
        <taxon>Bacilli</taxon>
        <taxon>Lactobacillales</taxon>
        <taxon>Enterococcaceae</taxon>
        <taxon>Enterococcus</taxon>
    </lineage>
</organism>
<dbReference type="RefSeq" id="WP_311957578.1">
    <property type="nucleotide sequence ID" value="NZ_JARQDZ010000006.1"/>
</dbReference>
<accession>A0ABD5FMI8</accession>
<protein>
    <submittedName>
        <fullName evidence="1">Uncharacterized protein</fullName>
    </submittedName>
</protein>
<comment type="caution">
    <text evidence="1">The sequence shown here is derived from an EMBL/GenBank/DDBJ whole genome shotgun (WGS) entry which is preliminary data.</text>
</comment>
<dbReference type="AlphaFoldDB" id="A0ABD5FMI8"/>